<proteinExistence type="predicted"/>
<dbReference type="EMBL" id="CAXLJM020000002">
    <property type="protein sequence ID" value="CAL8068861.1"/>
    <property type="molecule type" value="Genomic_DNA"/>
</dbReference>
<evidence type="ECO:0000256" key="1">
    <source>
        <dbReference type="SAM" id="Phobius"/>
    </source>
</evidence>
<keyword evidence="1" id="KW-0472">Membrane</keyword>
<keyword evidence="3" id="KW-1185">Reference proteome</keyword>
<keyword evidence="1" id="KW-1133">Transmembrane helix</keyword>
<name>A0ABP1PLV0_9HEXA</name>
<reference evidence="2 3" key="1">
    <citation type="submission" date="2024-08" db="EMBL/GenBank/DDBJ databases">
        <authorList>
            <person name="Cucini C."/>
            <person name="Frati F."/>
        </authorList>
    </citation>
    <scope>NUCLEOTIDE SEQUENCE [LARGE SCALE GENOMIC DNA]</scope>
</reference>
<comment type="caution">
    <text evidence="2">The sequence shown here is derived from an EMBL/GenBank/DDBJ whole genome shotgun (WGS) entry which is preliminary data.</text>
</comment>
<keyword evidence="1" id="KW-0812">Transmembrane</keyword>
<organism evidence="2 3">
    <name type="scientific">Orchesella dallaii</name>
    <dbReference type="NCBI Taxonomy" id="48710"/>
    <lineage>
        <taxon>Eukaryota</taxon>
        <taxon>Metazoa</taxon>
        <taxon>Ecdysozoa</taxon>
        <taxon>Arthropoda</taxon>
        <taxon>Hexapoda</taxon>
        <taxon>Collembola</taxon>
        <taxon>Entomobryomorpha</taxon>
        <taxon>Entomobryoidea</taxon>
        <taxon>Orchesellidae</taxon>
        <taxon>Orchesellinae</taxon>
        <taxon>Orchesella</taxon>
    </lineage>
</organism>
<accession>A0ABP1PLV0</accession>
<protein>
    <submittedName>
        <fullName evidence="2">Uncharacterized protein</fullName>
    </submittedName>
</protein>
<gene>
    <name evidence="2" type="ORF">ODALV1_LOCUS498</name>
</gene>
<evidence type="ECO:0000313" key="3">
    <source>
        <dbReference type="Proteomes" id="UP001642540"/>
    </source>
</evidence>
<evidence type="ECO:0000313" key="2">
    <source>
        <dbReference type="EMBL" id="CAL8068861.1"/>
    </source>
</evidence>
<feature type="non-terminal residue" evidence="2">
    <location>
        <position position="208"/>
    </location>
</feature>
<dbReference type="Proteomes" id="UP001642540">
    <property type="component" value="Unassembled WGS sequence"/>
</dbReference>
<feature type="transmembrane region" description="Helical" evidence="1">
    <location>
        <begin position="52"/>
        <end position="75"/>
    </location>
</feature>
<sequence>MQETTAKLEAECLSVANNYIGLKSCTSSSEIDSGRKPRNVSKYNRKLLASRIWNVVQLLWHLGWFLAAMLTILYINGTTQVYKRLDRYIFDKVGEYHIPTVKISRLVSTALFLYNLPQFQDAHTKDCFLVNPFFEMQTNTPSCSLCHNVSEIADFSGLSNLTFHQKYHHNGIPFVIKNALTEAIKNDNLTEFLGEKNLNFNGDCSHNE</sequence>